<dbReference type="Pfam" id="PF07963">
    <property type="entry name" value="N_methyl"/>
    <property type="match status" value="1"/>
</dbReference>
<proteinExistence type="predicted"/>
<organism evidence="2 3">
    <name type="scientific">Pseudohalioglobus sediminis</name>
    <dbReference type="NCBI Taxonomy" id="2606449"/>
    <lineage>
        <taxon>Bacteria</taxon>
        <taxon>Pseudomonadati</taxon>
        <taxon>Pseudomonadota</taxon>
        <taxon>Gammaproteobacteria</taxon>
        <taxon>Cellvibrionales</taxon>
        <taxon>Halieaceae</taxon>
        <taxon>Pseudohalioglobus</taxon>
    </lineage>
</organism>
<dbReference type="Proteomes" id="UP000323708">
    <property type="component" value="Unassembled WGS sequence"/>
</dbReference>
<dbReference type="AlphaFoldDB" id="A0A5B0X7A7"/>
<dbReference type="NCBIfam" id="TIGR02532">
    <property type="entry name" value="IV_pilin_GFxxxE"/>
    <property type="match status" value="1"/>
</dbReference>
<evidence type="ECO:0000313" key="2">
    <source>
        <dbReference type="EMBL" id="KAA1194535.1"/>
    </source>
</evidence>
<accession>A0A5B0X7A7</accession>
<gene>
    <name evidence="2" type="ORF">F0M18_03665</name>
</gene>
<keyword evidence="1" id="KW-0472">Membrane</keyword>
<evidence type="ECO:0000256" key="1">
    <source>
        <dbReference type="SAM" id="Phobius"/>
    </source>
</evidence>
<keyword evidence="3" id="KW-1185">Reference proteome</keyword>
<protein>
    <submittedName>
        <fullName evidence="2">Prepilin-type N-terminal cleavage/methylation domain-containing protein</fullName>
    </submittedName>
</protein>
<keyword evidence="1" id="KW-1133">Transmembrane helix</keyword>
<feature type="transmembrane region" description="Helical" evidence="1">
    <location>
        <begin position="12"/>
        <end position="33"/>
    </location>
</feature>
<keyword evidence="1" id="KW-0812">Transmembrane</keyword>
<dbReference type="EMBL" id="VTUX01000001">
    <property type="protein sequence ID" value="KAA1194535.1"/>
    <property type="molecule type" value="Genomic_DNA"/>
</dbReference>
<dbReference type="InterPro" id="IPR012902">
    <property type="entry name" value="N_methyl_site"/>
</dbReference>
<reference evidence="2 3" key="1">
    <citation type="submission" date="2019-09" db="EMBL/GenBank/DDBJ databases">
        <authorList>
            <person name="Chen X.-Y."/>
        </authorList>
    </citation>
    <scope>NUCLEOTIDE SEQUENCE [LARGE SCALE GENOMIC DNA]</scope>
    <source>
        <strain evidence="2 3">NY5</strain>
    </source>
</reference>
<dbReference type="RefSeq" id="WP_149610004.1">
    <property type="nucleotide sequence ID" value="NZ_VTUX01000001.1"/>
</dbReference>
<name>A0A5B0X7A7_9GAMM</name>
<comment type="caution">
    <text evidence="2">The sequence shown here is derived from an EMBL/GenBank/DDBJ whole genome shotgun (WGS) entry which is preliminary data.</text>
</comment>
<evidence type="ECO:0000313" key="3">
    <source>
        <dbReference type="Proteomes" id="UP000323708"/>
    </source>
</evidence>
<sequence length="201" mass="21919">MDRGKQAPGFTLVEVLVALTILSLVLMGTVTAMRTLGNTQSALEKVSARVDEVRTVSEFLRDLMESAVVGASGGGGLSLGGGGREATYFRIGEGYLEWKTNLLFGEAYGGTHVVRVAADGERLVLRWLEPTATGLEDEAWQEAPSRTLVDNLEEFAVSLRAEYGGEWVDSWEENAVAPALARLQVKSSGRFWPELIMRVQR</sequence>